<dbReference type="AlphaFoldDB" id="A0A2N7VH92"/>
<dbReference type="Proteomes" id="UP000235616">
    <property type="component" value="Unassembled WGS sequence"/>
</dbReference>
<sequence length="127" mass="14530">MGRLRSRPSRHRRSIAKARRRRRSDANRRGAREWASDASSIVESWSVRRGFASRQSAAPRIDGRDARGFAKGEVNGEVARRSFGTGGRSERSKYRAKNRIVTPAPEVRRKPDFTRIAAERLQVLPRF</sequence>
<accession>A0A2N7VH92</accession>
<protein>
    <submittedName>
        <fullName evidence="2">Uncharacterized protein</fullName>
    </submittedName>
</protein>
<dbReference type="EMBL" id="PNYA01000024">
    <property type="protein sequence ID" value="PMS16506.1"/>
    <property type="molecule type" value="Genomic_DNA"/>
</dbReference>
<keyword evidence="3" id="KW-1185">Reference proteome</keyword>
<feature type="compositionally biased region" description="Basic and acidic residues" evidence="1">
    <location>
        <begin position="24"/>
        <end position="35"/>
    </location>
</feature>
<comment type="caution">
    <text evidence="2">The sequence shown here is derived from an EMBL/GenBank/DDBJ whole genome shotgun (WGS) entry which is preliminary data.</text>
</comment>
<proteinExistence type="predicted"/>
<evidence type="ECO:0000313" key="2">
    <source>
        <dbReference type="EMBL" id="PMS16506.1"/>
    </source>
</evidence>
<evidence type="ECO:0000256" key="1">
    <source>
        <dbReference type="SAM" id="MobiDB-lite"/>
    </source>
</evidence>
<name>A0A2N7VH92_9BURK</name>
<evidence type="ECO:0000313" key="3">
    <source>
        <dbReference type="Proteomes" id="UP000235616"/>
    </source>
</evidence>
<organism evidence="2 3">
    <name type="scientific">Trinickia dabaoshanensis</name>
    <dbReference type="NCBI Taxonomy" id="564714"/>
    <lineage>
        <taxon>Bacteria</taxon>
        <taxon>Pseudomonadati</taxon>
        <taxon>Pseudomonadota</taxon>
        <taxon>Betaproteobacteria</taxon>
        <taxon>Burkholderiales</taxon>
        <taxon>Burkholderiaceae</taxon>
        <taxon>Trinickia</taxon>
    </lineage>
</organism>
<feature type="region of interest" description="Disordered" evidence="1">
    <location>
        <begin position="1"/>
        <end position="36"/>
    </location>
</feature>
<gene>
    <name evidence="2" type="ORF">C0Z18_23390</name>
</gene>
<feature type="compositionally biased region" description="Basic residues" evidence="1">
    <location>
        <begin position="1"/>
        <end position="23"/>
    </location>
</feature>
<reference evidence="2 3" key="1">
    <citation type="submission" date="2018-01" db="EMBL/GenBank/DDBJ databases">
        <title>Whole genome analyses suggest that Burkholderia sensu lato contains two further novel genera in the rhizoxinica-symbiotica group Mycetohabitans gen. nov., and Trinickia gen. nov.: implications for the evolution of diazotrophy and nodulation in the Burkholderiaceae.</title>
        <authorList>
            <person name="Estrada-de los Santos P."/>
            <person name="Palmer M."/>
            <person name="Chavez-Ramirez B."/>
            <person name="Beukes C."/>
            <person name="Steenkamp E.T."/>
            <person name="Hirsch A.M."/>
            <person name="Manyaka P."/>
            <person name="Maluk M."/>
            <person name="Lafos M."/>
            <person name="Crook M."/>
            <person name="Gross E."/>
            <person name="Simon M.F."/>
            <person name="Bueno dos Reis Junior F."/>
            <person name="Poole P.S."/>
            <person name="Venter S.N."/>
            <person name="James E.K."/>
        </authorList>
    </citation>
    <scope>NUCLEOTIDE SEQUENCE [LARGE SCALE GENOMIC DNA]</scope>
    <source>
        <strain evidence="2 3">GIMN1.004</strain>
    </source>
</reference>